<dbReference type="InParanoid" id="T1FTD6"/>
<dbReference type="eggNOG" id="ENOG502QTF2">
    <property type="taxonomic scope" value="Eukaryota"/>
</dbReference>
<dbReference type="PANTHER" id="PTHR15435:SF2">
    <property type="entry name" value="KICSTOR COMPLEX PROTEIN KAPTIN"/>
    <property type="match status" value="1"/>
</dbReference>
<accession>T1FTD6</accession>
<name>T1FTD6_HELRO</name>
<sequence length="583" mass="63181">MTSKVKDDYEELNYCSLDFQCNVYSLAVINLKSGDKKLLAAPLRGNGLCIDMQHNVPIIKPIPFNPIPADCDLVSIDAMNQVARSGKIFIGITFTKSSESYLNIYSQESDADDADFNVDNLICCCQLKLEYVPLQLYHTEVFKGEDNIKSVFVLSGLDGKIHVYEESPRNNFTAVDVEEYFPEFATFTGFATCMQCVNLGRKTRLTFVGLRDGRSFAFVVDLEENKILKTYLTDHDDVITSLTIFNLNYHSADPNTDQDIANYNVLITTAFEQSVVYRRVFKSGFSLINVLAQSNLYDCCLCGVAVDLDLDGVAELVLGTYGKRLLYYKLLPLDPTTTTTTIATTAAASAAPTNCPTDPPATKPSATKIKNSNRNSNRDDPAAHLTISPLTSTSSTTTLKSLASSSSASTILPAGSFSSIISHSLTSGRQSTTTLTASASTTTTAAAAAATTTTTTTTTTKNDVLKAGIVANTSNNSSSNLGGDFINVPGDGDDADDNPDNDDDDDSQSITSRNSVSQSEQLGFKLVEMKDLNEPIMALQPVDLTSDSLKELVVMTLKGVHILQKNLHNVMLILKERLNASPE</sequence>
<keyword evidence="4" id="KW-1185">Reference proteome</keyword>
<feature type="compositionally biased region" description="Polar residues" evidence="1">
    <location>
        <begin position="364"/>
        <end position="375"/>
    </location>
</feature>
<dbReference type="GO" id="GO:1904262">
    <property type="term" value="P:negative regulation of TORC1 signaling"/>
    <property type="evidence" value="ECO:0000318"/>
    <property type="project" value="GO_Central"/>
</dbReference>
<dbReference type="GO" id="GO:0030027">
    <property type="term" value="C:lamellipodium"/>
    <property type="evidence" value="ECO:0000318"/>
    <property type="project" value="GO_Central"/>
</dbReference>
<feature type="region of interest" description="Disordered" evidence="1">
    <location>
        <begin position="348"/>
        <end position="389"/>
    </location>
</feature>
<reference evidence="2 4" key="2">
    <citation type="journal article" date="2013" name="Nature">
        <title>Insights into bilaterian evolution from three spiralian genomes.</title>
        <authorList>
            <person name="Simakov O."/>
            <person name="Marletaz F."/>
            <person name="Cho S.J."/>
            <person name="Edsinger-Gonzales E."/>
            <person name="Havlak P."/>
            <person name="Hellsten U."/>
            <person name="Kuo D.H."/>
            <person name="Larsson T."/>
            <person name="Lv J."/>
            <person name="Arendt D."/>
            <person name="Savage R."/>
            <person name="Osoegawa K."/>
            <person name="de Jong P."/>
            <person name="Grimwood J."/>
            <person name="Chapman J.A."/>
            <person name="Shapiro H."/>
            <person name="Aerts A."/>
            <person name="Otillar R.P."/>
            <person name="Terry A.Y."/>
            <person name="Boore J.L."/>
            <person name="Grigoriev I.V."/>
            <person name="Lindberg D.R."/>
            <person name="Seaver E.C."/>
            <person name="Weisblat D.A."/>
            <person name="Putnam N.H."/>
            <person name="Rokhsar D.S."/>
        </authorList>
    </citation>
    <scope>NUCLEOTIDE SEQUENCE</scope>
</reference>
<reference evidence="4" key="1">
    <citation type="submission" date="2012-12" db="EMBL/GenBank/DDBJ databases">
        <authorList>
            <person name="Hellsten U."/>
            <person name="Grimwood J."/>
            <person name="Chapman J.A."/>
            <person name="Shapiro H."/>
            <person name="Aerts A."/>
            <person name="Otillar R.P."/>
            <person name="Terry A.Y."/>
            <person name="Boore J.L."/>
            <person name="Simakov O."/>
            <person name="Marletaz F."/>
            <person name="Cho S.-J."/>
            <person name="Edsinger-Gonzales E."/>
            <person name="Havlak P."/>
            <person name="Kuo D.-H."/>
            <person name="Larsson T."/>
            <person name="Lv J."/>
            <person name="Arendt D."/>
            <person name="Savage R."/>
            <person name="Osoegawa K."/>
            <person name="de Jong P."/>
            <person name="Lindberg D.R."/>
            <person name="Seaver E.C."/>
            <person name="Weisblat D.A."/>
            <person name="Putnam N.H."/>
            <person name="Grigoriev I.V."/>
            <person name="Rokhsar D.S."/>
        </authorList>
    </citation>
    <scope>NUCLEOTIDE SEQUENCE</scope>
</reference>
<dbReference type="HOGENOM" id="CLU_467923_0_0_1"/>
<gene>
    <name evidence="3" type="primary">20212083</name>
    <name evidence="2" type="ORF">HELRODRAFT_191874</name>
</gene>
<protein>
    <recommendedName>
        <fullName evidence="5">Kaptin</fullName>
    </recommendedName>
</protein>
<feature type="compositionally biased region" description="Acidic residues" evidence="1">
    <location>
        <begin position="491"/>
        <end position="507"/>
    </location>
</feature>
<dbReference type="GO" id="GO:0007015">
    <property type="term" value="P:actin filament organization"/>
    <property type="evidence" value="ECO:0007669"/>
    <property type="project" value="InterPro"/>
</dbReference>
<dbReference type="OMA" id="CELMVAS"/>
<evidence type="ECO:0000313" key="4">
    <source>
        <dbReference type="Proteomes" id="UP000015101"/>
    </source>
</evidence>
<dbReference type="Proteomes" id="UP000015101">
    <property type="component" value="Unassembled WGS sequence"/>
</dbReference>
<evidence type="ECO:0000313" key="3">
    <source>
        <dbReference type="EnsemblMetazoa" id="HelroP191874"/>
    </source>
</evidence>
<feature type="region of interest" description="Disordered" evidence="1">
    <location>
        <begin position="478"/>
        <end position="518"/>
    </location>
</feature>
<proteinExistence type="predicted"/>
<dbReference type="GeneID" id="20212083"/>
<dbReference type="GO" id="GO:0140007">
    <property type="term" value="C:KICSTOR complex"/>
    <property type="evidence" value="ECO:0000318"/>
    <property type="project" value="GO_Central"/>
</dbReference>
<dbReference type="GO" id="GO:0034198">
    <property type="term" value="P:cellular response to amino acid starvation"/>
    <property type="evidence" value="ECO:0000318"/>
    <property type="project" value="GO_Central"/>
</dbReference>
<dbReference type="GO" id="GO:0015629">
    <property type="term" value="C:actin cytoskeleton"/>
    <property type="evidence" value="ECO:0007669"/>
    <property type="project" value="InterPro"/>
</dbReference>
<dbReference type="PANTHER" id="PTHR15435">
    <property type="entry name" value="KICSTOR COMPLEX PROTEIN KAPTIN"/>
    <property type="match status" value="1"/>
</dbReference>
<dbReference type="OrthoDB" id="10267127at2759"/>
<dbReference type="KEGG" id="hro:HELRODRAFT_191874"/>
<dbReference type="STRING" id="6412.T1FTD6"/>
<dbReference type="CTD" id="20212083"/>
<dbReference type="AlphaFoldDB" id="T1FTD6"/>
<evidence type="ECO:0008006" key="5">
    <source>
        <dbReference type="Google" id="ProtNLM"/>
    </source>
</evidence>
<dbReference type="GO" id="GO:0051015">
    <property type="term" value="F:actin filament binding"/>
    <property type="evidence" value="ECO:0000318"/>
    <property type="project" value="GO_Central"/>
</dbReference>
<feature type="compositionally biased region" description="Polar residues" evidence="1">
    <location>
        <begin position="508"/>
        <end position="518"/>
    </location>
</feature>
<evidence type="ECO:0000256" key="1">
    <source>
        <dbReference type="SAM" id="MobiDB-lite"/>
    </source>
</evidence>
<evidence type="ECO:0000313" key="2">
    <source>
        <dbReference type="EMBL" id="ESO03568.1"/>
    </source>
</evidence>
<dbReference type="RefSeq" id="XP_009018125.1">
    <property type="nucleotide sequence ID" value="XM_009019877.1"/>
</dbReference>
<dbReference type="EMBL" id="AMQM01004495">
    <property type="status" value="NOT_ANNOTATED_CDS"/>
    <property type="molecule type" value="Genomic_DNA"/>
</dbReference>
<dbReference type="EMBL" id="KB096590">
    <property type="protein sequence ID" value="ESO03568.1"/>
    <property type="molecule type" value="Genomic_DNA"/>
</dbReference>
<dbReference type="InterPro" id="IPR029982">
    <property type="entry name" value="Kptn"/>
</dbReference>
<dbReference type="EnsemblMetazoa" id="HelroT191874">
    <property type="protein sequence ID" value="HelroP191874"/>
    <property type="gene ID" value="HelroG191874"/>
</dbReference>
<organism evidence="3 4">
    <name type="scientific">Helobdella robusta</name>
    <name type="common">Californian leech</name>
    <dbReference type="NCBI Taxonomy" id="6412"/>
    <lineage>
        <taxon>Eukaryota</taxon>
        <taxon>Metazoa</taxon>
        <taxon>Spiralia</taxon>
        <taxon>Lophotrochozoa</taxon>
        <taxon>Annelida</taxon>
        <taxon>Clitellata</taxon>
        <taxon>Hirudinea</taxon>
        <taxon>Rhynchobdellida</taxon>
        <taxon>Glossiphoniidae</taxon>
        <taxon>Helobdella</taxon>
    </lineage>
</organism>
<reference evidence="3" key="3">
    <citation type="submission" date="2015-06" db="UniProtKB">
        <authorList>
            <consortium name="EnsemblMetazoa"/>
        </authorList>
    </citation>
    <scope>IDENTIFICATION</scope>
</reference>